<keyword evidence="6" id="KW-1185">Reference proteome</keyword>
<gene>
    <name evidence="5" type="ORF">VSX58_16760</name>
</gene>
<dbReference type="EMBL" id="JAYWTM010000020">
    <property type="protein sequence ID" value="MEC5344245.1"/>
    <property type="molecule type" value="Genomic_DNA"/>
</dbReference>
<name>A0ABU6JUJ2_9GAMM</name>
<keyword evidence="3" id="KW-0677">Repeat</keyword>
<evidence type="ECO:0000256" key="2">
    <source>
        <dbReference type="ARBA" id="ARBA00022679"/>
    </source>
</evidence>
<comment type="caution">
    <text evidence="5">The sequence shown here is derived from an EMBL/GenBank/DDBJ whole genome shotgun (WGS) entry which is preliminary data.</text>
</comment>
<organism evidence="5 6">
    <name type="scientific">Brenneria populi</name>
    <dbReference type="NCBI Taxonomy" id="1505588"/>
    <lineage>
        <taxon>Bacteria</taxon>
        <taxon>Pseudomonadati</taxon>
        <taxon>Pseudomonadota</taxon>
        <taxon>Gammaproteobacteria</taxon>
        <taxon>Enterobacterales</taxon>
        <taxon>Pectobacteriaceae</taxon>
        <taxon>Brenneria</taxon>
    </lineage>
</organism>
<dbReference type="RefSeq" id="WP_327619083.1">
    <property type="nucleotide sequence ID" value="NZ_JAYWTM010000020.1"/>
</dbReference>
<dbReference type="InterPro" id="IPR018357">
    <property type="entry name" value="Hexapep_transf_CS"/>
</dbReference>
<comment type="similarity">
    <text evidence="1">Belongs to the transferase hexapeptide repeat family.</text>
</comment>
<dbReference type="InterPro" id="IPR011004">
    <property type="entry name" value="Trimer_LpxA-like_sf"/>
</dbReference>
<dbReference type="Proteomes" id="UP001309705">
    <property type="component" value="Unassembled WGS sequence"/>
</dbReference>
<proteinExistence type="inferred from homology"/>
<evidence type="ECO:0000256" key="4">
    <source>
        <dbReference type="ARBA" id="ARBA00023315"/>
    </source>
</evidence>
<sequence length="223" mass="25175">MKGPSPDVMHPIPNFPEILFLKNVIKTKNIIVGDYTYCNDPLGPEGYVDRHILHHYSFIGDRLIIGKFCSLARDIRFIMNGGNHNMKGFSTYPFQMFKEGWEEFDMYLNGISLDIPVDLPLRGDINVGNDVWIGYGATILSGVTIGDGAVIGAKSVVTRDIPPYAIAAGNPARVIRKRFDEKTIEILEDVLWWDWPIESINKAMRFILDGDINALILINKKLH</sequence>
<dbReference type="SUPFAM" id="SSF51161">
    <property type="entry name" value="Trimeric LpxA-like enzymes"/>
    <property type="match status" value="1"/>
</dbReference>
<evidence type="ECO:0000256" key="3">
    <source>
        <dbReference type="ARBA" id="ARBA00022737"/>
    </source>
</evidence>
<keyword evidence="2 5" id="KW-0808">Transferase</keyword>
<keyword evidence="4 5" id="KW-0012">Acyltransferase</keyword>
<dbReference type="CDD" id="cd03349">
    <property type="entry name" value="LbH_XAT"/>
    <property type="match status" value="1"/>
</dbReference>
<dbReference type="Pfam" id="PF00132">
    <property type="entry name" value="Hexapep"/>
    <property type="match status" value="1"/>
</dbReference>
<dbReference type="InterPro" id="IPR050179">
    <property type="entry name" value="Trans_hexapeptide_repeat"/>
</dbReference>
<reference evidence="5 6" key="1">
    <citation type="journal article" date="2017" name="Int. J. Syst. Evol. Microbiol.">
        <title>Brenneria populi subsp. brevivirga subsp. nov. isolated from symptomatic bark of Populus x euramericana canker, and description of Brenneria populi subsp. populi subsp. nov.</title>
        <authorList>
            <person name="Zheng M.H."/>
            <person name="Piao C.G."/>
            <person name="Xue H."/>
            <person name="Guo M.W."/>
            <person name="Li Y."/>
        </authorList>
    </citation>
    <scope>NUCLEOTIDE SEQUENCE [LARGE SCALE GENOMIC DNA]</scope>
    <source>
        <strain evidence="5 6">D9-5</strain>
    </source>
</reference>
<dbReference type="PROSITE" id="PS00101">
    <property type="entry name" value="HEXAPEP_TRANSFERASES"/>
    <property type="match status" value="1"/>
</dbReference>
<evidence type="ECO:0000256" key="1">
    <source>
        <dbReference type="ARBA" id="ARBA00007274"/>
    </source>
</evidence>
<protein>
    <submittedName>
        <fullName evidence="5">CatB-related O-acetyltransferase</fullName>
        <ecNumber evidence="5">2.3.1.-</ecNumber>
    </submittedName>
</protein>
<dbReference type="EC" id="2.3.1.-" evidence="5"/>
<dbReference type="InterPro" id="IPR001451">
    <property type="entry name" value="Hexapep"/>
</dbReference>
<dbReference type="PANTHER" id="PTHR43300:SF11">
    <property type="entry name" value="ACETYLTRANSFERASE RV3034C-RELATED"/>
    <property type="match status" value="1"/>
</dbReference>
<dbReference type="GO" id="GO:0016746">
    <property type="term" value="F:acyltransferase activity"/>
    <property type="evidence" value="ECO:0007669"/>
    <property type="project" value="UniProtKB-KW"/>
</dbReference>
<dbReference type="Gene3D" id="2.160.10.10">
    <property type="entry name" value="Hexapeptide repeat proteins"/>
    <property type="match status" value="1"/>
</dbReference>
<dbReference type="PANTHER" id="PTHR43300">
    <property type="entry name" value="ACETYLTRANSFERASE"/>
    <property type="match status" value="1"/>
</dbReference>
<accession>A0ABU6JUJ2</accession>
<evidence type="ECO:0000313" key="5">
    <source>
        <dbReference type="EMBL" id="MEC5344245.1"/>
    </source>
</evidence>
<evidence type="ECO:0000313" key="6">
    <source>
        <dbReference type="Proteomes" id="UP001309705"/>
    </source>
</evidence>